<evidence type="ECO:0000256" key="1">
    <source>
        <dbReference type="SAM" id="MobiDB-lite"/>
    </source>
</evidence>
<proteinExistence type="predicted"/>
<dbReference type="PANTHER" id="PTHR34153:SF2">
    <property type="entry name" value="SI:CH211-262H13.3-RELATED"/>
    <property type="match status" value="1"/>
</dbReference>
<gene>
    <name evidence="2" type="ORF">Fcan01_23856</name>
</gene>
<dbReference type="OMA" id="CETHNGK"/>
<comment type="caution">
    <text evidence="2">The sequence shown here is derived from an EMBL/GenBank/DDBJ whole genome shotgun (WGS) entry which is preliminary data.</text>
</comment>
<dbReference type="Proteomes" id="UP000198287">
    <property type="component" value="Unassembled WGS sequence"/>
</dbReference>
<dbReference type="PANTHER" id="PTHR34153">
    <property type="entry name" value="SI:CH211-262H13.3-RELATED-RELATED"/>
    <property type="match status" value="1"/>
</dbReference>
<reference evidence="2 3" key="1">
    <citation type="submission" date="2015-12" db="EMBL/GenBank/DDBJ databases">
        <title>The genome of Folsomia candida.</title>
        <authorList>
            <person name="Faddeeva A."/>
            <person name="Derks M.F."/>
            <person name="Anvar Y."/>
            <person name="Smit S."/>
            <person name="Van Straalen N."/>
            <person name="Roelofs D."/>
        </authorList>
    </citation>
    <scope>NUCLEOTIDE SEQUENCE [LARGE SCALE GENOMIC DNA]</scope>
    <source>
        <strain evidence="2 3">VU population</strain>
        <tissue evidence="2">Whole body</tissue>
    </source>
</reference>
<protein>
    <submittedName>
        <fullName evidence="2">Uncharacterized protein</fullName>
    </submittedName>
</protein>
<accession>A0A226D9R1</accession>
<dbReference type="OrthoDB" id="10071708at2759"/>
<organism evidence="2 3">
    <name type="scientific">Folsomia candida</name>
    <name type="common">Springtail</name>
    <dbReference type="NCBI Taxonomy" id="158441"/>
    <lineage>
        <taxon>Eukaryota</taxon>
        <taxon>Metazoa</taxon>
        <taxon>Ecdysozoa</taxon>
        <taxon>Arthropoda</taxon>
        <taxon>Hexapoda</taxon>
        <taxon>Collembola</taxon>
        <taxon>Entomobryomorpha</taxon>
        <taxon>Isotomoidea</taxon>
        <taxon>Isotomidae</taxon>
        <taxon>Proisotominae</taxon>
        <taxon>Folsomia</taxon>
    </lineage>
</organism>
<feature type="compositionally biased region" description="Basic residues" evidence="1">
    <location>
        <begin position="112"/>
        <end position="123"/>
    </location>
</feature>
<feature type="compositionally biased region" description="Polar residues" evidence="1">
    <location>
        <begin position="141"/>
        <end position="157"/>
    </location>
</feature>
<name>A0A226D9R1_FOLCA</name>
<evidence type="ECO:0000313" key="2">
    <source>
        <dbReference type="EMBL" id="OXA41608.1"/>
    </source>
</evidence>
<feature type="compositionally biased region" description="Low complexity" evidence="1">
    <location>
        <begin position="130"/>
        <end position="140"/>
    </location>
</feature>
<dbReference type="EMBL" id="LNIX01000029">
    <property type="protein sequence ID" value="OXA41608.1"/>
    <property type="molecule type" value="Genomic_DNA"/>
</dbReference>
<dbReference type="AlphaFoldDB" id="A0A226D9R1"/>
<feature type="region of interest" description="Disordered" evidence="1">
    <location>
        <begin position="112"/>
        <end position="157"/>
    </location>
</feature>
<sequence length="390" mass="43435">MAKFTVVVFPDEENAVDVISSTWILPSLSAEQNSKEKVCRYPPTKVRGAKLAKLLASHSSPSSDWLICTCRILGEYDNFLLAREASIRAEETSNLEPSAIDELDTRRLRQKKLLKGKQTKPRKPPPVARSSSTSSDESGSQENIKFTSGPAQPSSTKLSLQLVTINANDEKIHDQPNTPQVDEYVVVDNELRKLDTTAPNISPGLIVSETFDVKTVVQLLTEFQEENRRFQQTIIEKLVIINHKLRQTALGKTCKKITTLVGAPPLPLTNKEDLVLLNNWLNNETNQESMVENLKLQGGDHVAGVVASILQEIFTNHFAKEVSFTGQGPKAVCGIKNSKLHKIVIRAVRETEGFETSTDFSVKKAIINWFKNAGDRAGGREERRQRHLTT</sequence>
<keyword evidence="3" id="KW-1185">Reference proteome</keyword>
<evidence type="ECO:0000313" key="3">
    <source>
        <dbReference type="Proteomes" id="UP000198287"/>
    </source>
</evidence>